<keyword evidence="3" id="KW-0813">Transport</keyword>
<evidence type="ECO:0000256" key="1">
    <source>
        <dbReference type="ARBA" id="ARBA00004127"/>
    </source>
</evidence>
<comment type="caution">
    <text evidence="10">The sequence shown here is derived from an EMBL/GenBank/DDBJ whole genome shotgun (WGS) entry which is preliminary data.</text>
</comment>
<keyword evidence="5 8" id="KW-1133">Transmembrane helix</keyword>
<evidence type="ECO:0000313" key="11">
    <source>
        <dbReference type="Proteomes" id="UP001234581"/>
    </source>
</evidence>
<name>A0AAD7UWH2_9FUNG</name>
<comment type="similarity">
    <text evidence="2">Belongs to the major facilitator superfamily.</text>
</comment>
<keyword evidence="11" id="KW-1185">Reference proteome</keyword>
<feature type="transmembrane region" description="Helical" evidence="8">
    <location>
        <begin position="400"/>
        <end position="418"/>
    </location>
</feature>
<evidence type="ECO:0000256" key="7">
    <source>
        <dbReference type="SAM" id="MobiDB-lite"/>
    </source>
</evidence>
<dbReference type="PANTHER" id="PTHR23501">
    <property type="entry name" value="MAJOR FACILITATOR SUPERFAMILY"/>
    <property type="match status" value="1"/>
</dbReference>
<feature type="transmembrane region" description="Helical" evidence="8">
    <location>
        <begin position="466"/>
        <end position="488"/>
    </location>
</feature>
<feature type="transmembrane region" description="Helical" evidence="8">
    <location>
        <begin position="295"/>
        <end position="313"/>
    </location>
</feature>
<accession>A0AAD7UWH2</accession>
<evidence type="ECO:0000313" key="10">
    <source>
        <dbReference type="EMBL" id="KAJ8653957.1"/>
    </source>
</evidence>
<dbReference type="PROSITE" id="PS50850">
    <property type="entry name" value="MFS"/>
    <property type="match status" value="1"/>
</dbReference>
<feature type="transmembrane region" description="Helical" evidence="8">
    <location>
        <begin position="226"/>
        <end position="245"/>
    </location>
</feature>
<feature type="transmembrane region" description="Helical" evidence="8">
    <location>
        <begin position="104"/>
        <end position="122"/>
    </location>
</feature>
<protein>
    <recommendedName>
        <fullName evidence="9">Major facilitator superfamily (MFS) profile domain-containing protein</fullName>
    </recommendedName>
</protein>
<feature type="transmembrane region" description="Helical" evidence="8">
    <location>
        <begin position="159"/>
        <end position="180"/>
    </location>
</feature>
<dbReference type="GO" id="GO:0015174">
    <property type="term" value="F:basic amino acid transmembrane transporter activity"/>
    <property type="evidence" value="ECO:0007669"/>
    <property type="project" value="TreeGrafter"/>
</dbReference>
<gene>
    <name evidence="10" type="ORF">O0I10_010406</name>
</gene>
<feature type="transmembrane region" description="Helical" evidence="8">
    <location>
        <begin position="192"/>
        <end position="214"/>
    </location>
</feature>
<dbReference type="Pfam" id="PF07690">
    <property type="entry name" value="MFS_1"/>
    <property type="match status" value="1"/>
</dbReference>
<dbReference type="GO" id="GO:0012505">
    <property type="term" value="C:endomembrane system"/>
    <property type="evidence" value="ECO:0007669"/>
    <property type="project" value="UniProtKB-SubCell"/>
</dbReference>
<feature type="transmembrane region" description="Helical" evidence="8">
    <location>
        <begin position="372"/>
        <end position="391"/>
    </location>
</feature>
<dbReference type="InterPro" id="IPR036259">
    <property type="entry name" value="MFS_trans_sf"/>
</dbReference>
<evidence type="ECO:0000256" key="3">
    <source>
        <dbReference type="ARBA" id="ARBA00022448"/>
    </source>
</evidence>
<reference evidence="10 11" key="1">
    <citation type="submission" date="2023-03" db="EMBL/GenBank/DDBJ databases">
        <title>Genome sequence of Lichtheimia ornata CBS 291.66.</title>
        <authorList>
            <person name="Mohabir J.T."/>
            <person name="Shea T.P."/>
            <person name="Kurbessoian T."/>
            <person name="Berby B."/>
            <person name="Fontaine J."/>
            <person name="Livny J."/>
            <person name="Gnirke A."/>
            <person name="Stajich J.E."/>
            <person name="Cuomo C.A."/>
        </authorList>
    </citation>
    <scope>NUCLEOTIDE SEQUENCE [LARGE SCALE GENOMIC DNA]</scope>
    <source>
        <strain evidence="10">CBS 291.66</strain>
    </source>
</reference>
<dbReference type="FunFam" id="1.20.1720.10:FF:000013">
    <property type="entry name" value="Related to multidrug resistance proteins"/>
    <property type="match status" value="1"/>
</dbReference>
<dbReference type="GO" id="GO:0005886">
    <property type="term" value="C:plasma membrane"/>
    <property type="evidence" value="ECO:0007669"/>
    <property type="project" value="TreeGrafter"/>
</dbReference>
<comment type="subcellular location">
    <subcellularLocation>
        <location evidence="1">Endomembrane system</location>
        <topology evidence="1">Multi-pass membrane protein</topology>
    </subcellularLocation>
</comment>
<evidence type="ECO:0000256" key="2">
    <source>
        <dbReference type="ARBA" id="ARBA00008335"/>
    </source>
</evidence>
<evidence type="ECO:0000259" key="9">
    <source>
        <dbReference type="PROSITE" id="PS50850"/>
    </source>
</evidence>
<dbReference type="InterPro" id="IPR011701">
    <property type="entry name" value="MFS"/>
</dbReference>
<feature type="transmembrane region" description="Helical" evidence="8">
    <location>
        <begin position="424"/>
        <end position="454"/>
    </location>
</feature>
<dbReference type="SUPFAM" id="SSF103473">
    <property type="entry name" value="MFS general substrate transporter"/>
    <property type="match status" value="1"/>
</dbReference>
<dbReference type="Proteomes" id="UP001234581">
    <property type="component" value="Unassembled WGS sequence"/>
</dbReference>
<evidence type="ECO:0000256" key="6">
    <source>
        <dbReference type="ARBA" id="ARBA00023136"/>
    </source>
</evidence>
<proteinExistence type="inferred from homology"/>
<dbReference type="RefSeq" id="XP_058338871.1">
    <property type="nucleotide sequence ID" value="XM_058490387.1"/>
</dbReference>
<dbReference type="InterPro" id="IPR020846">
    <property type="entry name" value="MFS_dom"/>
</dbReference>
<keyword evidence="4 8" id="KW-0812">Transmembrane</keyword>
<feature type="domain" description="Major facilitator superfamily (MFS) profile" evidence="9">
    <location>
        <begin position="69"/>
        <end position="561"/>
    </location>
</feature>
<feature type="transmembrane region" description="Helical" evidence="8">
    <location>
        <begin position="66"/>
        <end position="92"/>
    </location>
</feature>
<feature type="compositionally biased region" description="Low complexity" evidence="7">
    <location>
        <begin position="34"/>
        <end position="44"/>
    </location>
</feature>
<organism evidence="10 11">
    <name type="scientific">Lichtheimia ornata</name>
    <dbReference type="NCBI Taxonomy" id="688661"/>
    <lineage>
        <taxon>Eukaryota</taxon>
        <taxon>Fungi</taxon>
        <taxon>Fungi incertae sedis</taxon>
        <taxon>Mucoromycota</taxon>
        <taxon>Mucoromycotina</taxon>
        <taxon>Mucoromycetes</taxon>
        <taxon>Mucorales</taxon>
        <taxon>Lichtheimiaceae</taxon>
        <taxon>Lichtheimia</taxon>
    </lineage>
</organism>
<dbReference type="PANTHER" id="PTHR23501:SF191">
    <property type="entry name" value="VACUOLAR BASIC AMINO ACID TRANSPORTER 4"/>
    <property type="match status" value="1"/>
</dbReference>
<dbReference type="GeneID" id="83217810"/>
<feature type="transmembrane region" description="Helical" evidence="8">
    <location>
        <begin position="538"/>
        <end position="556"/>
    </location>
</feature>
<keyword evidence="6 8" id="KW-0472">Membrane</keyword>
<feature type="transmembrane region" description="Helical" evidence="8">
    <location>
        <begin position="134"/>
        <end position="153"/>
    </location>
</feature>
<dbReference type="EMBL" id="JARTCD010000069">
    <property type="protein sequence ID" value="KAJ8653957.1"/>
    <property type="molecule type" value="Genomic_DNA"/>
</dbReference>
<feature type="compositionally biased region" description="Polar residues" evidence="7">
    <location>
        <begin position="1"/>
        <end position="18"/>
    </location>
</feature>
<feature type="region of interest" description="Disordered" evidence="7">
    <location>
        <begin position="1"/>
        <end position="49"/>
    </location>
</feature>
<sequence length="567" mass="60962">MVGSSTSHTESTPLLNDDTSAHKHTYNADDSDHISVTSSSSASSTEAGSQNKGEAIVARRLKGAHLFVILTGLWTGVFLSSLDASIVATIYPQIGTEFKRSNEIIWVATSYMLSYTALQPLYGRISDAFGRKSALLFAAVIFFIGSFLCGAANSLWSLVIARGIAGIGGGGLNTMSSVITSDMVPLRERGKYQGYANIAYGLGSITGAPLGGFITDTVGWRYCFYINLPLLVISLYVATCLLTNYNLEEQDDDLSTWERCKNIDYLGACTIVTAVVCFMVATSLGGNSLPWSDPIVVGCLVAFLVMTIVFCVVEAKVASNPLMPWHIISSRTPFSCSLVNFFGVMGSFGMTYTTPLFFQGLLGYSPSEAGLFFLPKVAAMSAGSLAAGFYMSHTGEYKRFIITASSLACVSMVCYSLWHPGSSFFFIIPTLLLDGFSSGCIITAALVAMLSCVPQHEMATITSMSYLFRSTGGVIGISGTSAIFQGVVKDILVEKIKGPDAEKIIDIARKSMTEIRDLLPDDALNTVLDAYQTAIKDAFLFCVGVSILGLLSSVFIRQYQLDNKVRK</sequence>
<evidence type="ECO:0000256" key="8">
    <source>
        <dbReference type="SAM" id="Phobius"/>
    </source>
</evidence>
<dbReference type="CDD" id="cd17502">
    <property type="entry name" value="MFS_Azr1_MDR_like"/>
    <property type="match status" value="1"/>
</dbReference>
<feature type="transmembrane region" description="Helical" evidence="8">
    <location>
        <begin position="334"/>
        <end position="352"/>
    </location>
</feature>
<dbReference type="Gene3D" id="1.20.1250.20">
    <property type="entry name" value="MFS general substrate transporter like domains"/>
    <property type="match status" value="2"/>
</dbReference>
<feature type="transmembrane region" description="Helical" evidence="8">
    <location>
        <begin position="265"/>
        <end position="283"/>
    </location>
</feature>
<dbReference type="AlphaFoldDB" id="A0AAD7UWH2"/>
<dbReference type="GO" id="GO:0000329">
    <property type="term" value="C:fungal-type vacuole membrane"/>
    <property type="evidence" value="ECO:0007669"/>
    <property type="project" value="TreeGrafter"/>
</dbReference>
<evidence type="ECO:0000256" key="5">
    <source>
        <dbReference type="ARBA" id="ARBA00022989"/>
    </source>
</evidence>
<evidence type="ECO:0000256" key="4">
    <source>
        <dbReference type="ARBA" id="ARBA00022692"/>
    </source>
</evidence>